<evidence type="ECO:0000259" key="3">
    <source>
        <dbReference type="Pfam" id="PF10145"/>
    </source>
</evidence>
<evidence type="ECO:0000256" key="2">
    <source>
        <dbReference type="SAM" id="Phobius"/>
    </source>
</evidence>
<protein>
    <recommendedName>
        <fullName evidence="3">Phage tail tape measure protein domain-containing protein</fullName>
    </recommendedName>
</protein>
<evidence type="ECO:0000313" key="4">
    <source>
        <dbReference type="EMBL" id="GAB0057416.1"/>
    </source>
</evidence>
<keyword evidence="2" id="KW-1133">Transmembrane helix</keyword>
<dbReference type="InterPro" id="IPR010090">
    <property type="entry name" value="Phage_tape_meas"/>
</dbReference>
<feature type="domain" description="Phage tail tape measure protein" evidence="3">
    <location>
        <begin position="80"/>
        <end position="253"/>
    </location>
</feature>
<dbReference type="Pfam" id="PF10145">
    <property type="entry name" value="PhageMin_Tail"/>
    <property type="match status" value="1"/>
</dbReference>
<reference evidence="4 5" key="1">
    <citation type="submission" date="2024-09" db="EMBL/GenBank/DDBJ databases">
        <title>Draft genome sequence of Candidatus Magnetaquicoccaceae bacterium FCR-1.</title>
        <authorList>
            <person name="Shimoshige H."/>
            <person name="Shimamura S."/>
            <person name="Taoka A."/>
            <person name="Kobayashi H."/>
            <person name="Maekawa T."/>
        </authorList>
    </citation>
    <scope>NUCLEOTIDE SEQUENCE [LARGE SCALE GENOMIC DNA]</scope>
    <source>
        <strain evidence="4 5">FCR-1</strain>
    </source>
</reference>
<keyword evidence="2" id="KW-0472">Membrane</keyword>
<comment type="caution">
    <text evidence="4">The sequence shown here is derived from an EMBL/GenBank/DDBJ whole genome shotgun (WGS) entry which is preliminary data.</text>
</comment>
<dbReference type="RefSeq" id="WP_420905105.1">
    <property type="nucleotide sequence ID" value="NZ_BAAFGK010000004.1"/>
</dbReference>
<accession>A0ABQ0C960</accession>
<evidence type="ECO:0000313" key="5">
    <source>
        <dbReference type="Proteomes" id="UP001628193"/>
    </source>
</evidence>
<proteinExistence type="predicted"/>
<dbReference type="NCBIfam" id="TIGR01760">
    <property type="entry name" value="tape_meas_TP901"/>
    <property type="match status" value="1"/>
</dbReference>
<keyword evidence="2" id="KW-0812">Transmembrane</keyword>
<organism evidence="4 5">
    <name type="scientific">Candidatus Magnetaquiglobus chichijimensis</name>
    <dbReference type="NCBI Taxonomy" id="3141448"/>
    <lineage>
        <taxon>Bacteria</taxon>
        <taxon>Pseudomonadati</taxon>
        <taxon>Pseudomonadota</taxon>
        <taxon>Magnetococcia</taxon>
        <taxon>Magnetococcales</taxon>
        <taxon>Candidatus Magnetaquicoccaceae</taxon>
        <taxon>Candidatus Magnetaquiglobus</taxon>
    </lineage>
</organism>
<name>A0ABQ0C960_9PROT</name>
<sequence length="905" mass="94643">MSSNELDVALVIRGQNETGPMFGSLSDALKAAMAALVAFGAASVAMAATAAKEFAEFEQGLLNVQAASEGTRRDFEQFKKAALEASAASKFNPKETVGALYDLSSAGLKSSEAIKALAPVMTLASASNASLARSSENVVQVMGMFGLGAEKAGAIADTMTAAIQGSTMDADRLAVAFRNSGATANAMGQSFETTTAVLAVLTNSFMSGEASGTGLKSLFGELNQKSSALGINMRDLSGKMKPLPEIVEDLARAGWTADKAVSEFGADAGPALAVLLTQGADAIRDMERKVQSNGQAAKAAAIQNSGLKGALSELSSAYDVLKLKMGEAVAPGEQLAARQLAWFLQLPGVVRAAEGLGSAVGSMGQYVVPILYSIGEAGYWVYGKLQEFGNTPGIQKLGYILGWLWGVASMAFNAITEEAGKTGGIFNSVVHAVGGVVAEIGGFFAEMIAGAVGWETSSYDLVKGSVSAYRIIRDAVLDMWDGARGVFGAFKETLNANGVTARSTGEVIGAAFRWILQMAGELWKGGEKALGGLGQAAEKNGITVRSVTQKIVDAVKWVIAAFKGDNAQVNGWVASIGSAFSEVSGFAGTLWEGIKGGAKLVWESIKQTFGMMKQEFLGVTASADTISLEQLITQLKNVKAEDIASWIKKQFDDFIATIKETYKEWSEKAKAFKEGYEQIKQTLSDVGEWIASLDPLLTVLKWLAIAAGFFVVAFVTGLNGVIKTGFVLAEKIGEAFGKIKAYFKTLAPAFEDVKKGLSGIADGIVGIFNSMYDKVAGVVQSIVNAWNRVTGGGGATVGAGGGASGVADDGWRDPFGGTDPFFRTPAFSGGDMPVQGYATGTTYIPRDGLYRLHQGEQVVSNSSTTTFGNISLNLGGNAPPISQAEWRRIVRTIIAPELVLMGRAG</sequence>
<dbReference type="Proteomes" id="UP001628193">
    <property type="component" value="Unassembled WGS sequence"/>
</dbReference>
<evidence type="ECO:0000256" key="1">
    <source>
        <dbReference type="ARBA" id="ARBA00022612"/>
    </source>
</evidence>
<gene>
    <name evidence="4" type="ORF">SIID45300_01744</name>
</gene>
<dbReference type="PANTHER" id="PTHR37813:SF1">
    <property type="entry name" value="FELS-2 PROPHAGE PROTEIN"/>
    <property type="match status" value="1"/>
</dbReference>
<dbReference type="EMBL" id="BAAFGK010000004">
    <property type="protein sequence ID" value="GAB0057416.1"/>
    <property type="molecule type" value="Genomic_DNA"/>
</dbReference>
<feature type="transmembrane region" description="Helical" evidence="2">
    <location>
        <begin position="702"/>
        <end position="722"/>
    </location>
</feature>
<keyword evidence="1" id="KW-1188">Viral release from host cell</keyword>
<dbReference type="PANTHER" id="PTHR37813">
    <property type="entry name" value="FELS-2 PROPHAGE PROTEIN"/>
    <property type="match status" value="1"/>
</dbReference>
<keyword evidence="5" id="KW-1185">Reference proteome</keyword>